<dbReference type="AlphaFoldDB" id="A0A2H0VHZ2"/>
<dbReference type="GO" id="GO:0000455">
    <property type="term" value="P:enzyme-directed rRNA pseudouridine synthesis"/>
    <property type="evidence" value="ECO:0007669"/>
    <property type="project" value="TreeGrafter"/>
</dbReference>
<proteinExistence type="inferred from homology"/>
<dbReference type="InterPro" id="IPR050188">
    <property type="entry name" value="RluA_PseudoU_synthase"/>
</dbReference>
<dbReference type="CDD" id="cd02869">
    <property type="entry name" value="PseudoU_synth_RluA_like"/>
    <property type="match status" value="1"/>
</dbReference>
<dbReference type="InterPro" id="IPR020103">
    <property type="entry name" value="PsdUridine_synth_cat_dom_sf"/>
</dbReference>
<dbReference type="EMBL" id="PFAG01000002">
    <property type="protein sequence ID" value="PIR98701.1"/>
    <property type="molecule type" value="Genomic_DNA"/>
</dbReference>
<comment type="caution">
    <text evidence="3">The sequence shown here is derived from an EMBL/GenBank/DDBJ whole genome shotgun (WGS) entry which is preliminary data.</text>
</comment>
<dbReference type="Proteomes" id="UP000230776">
    <property type="component" value="Unassembled WGS sequence"/>
</dbReference>
<evidence type="ECO:0000313" key="3">
    <source>
        <dbReference type="EMBL" id="PIR98701.1"/>
    </source>
</evidence>
<dbReference type="SUPFAM" id="SSF55120">
    <property type="entry name" value="Pseudouridine synthase"/>
    <property type="match status" value="1"/>
</dbReference>
<dbReference type="PANTHER" id="PTHR21600:SF44">
    <property type="entry name" value="RIBOSOMAL LARGE SUBUNIT PSEUDOURIDINE SYNTHASE D"/>
    <property type="match status" value="1"/>
</dbReference>
<organism evidence="3 4">
    <name type="scientific">Candidatus Colwellbacteria bacterium CG10_big_fil_rev_8_21_14_0_10_41_28</name>
    <dbReference type="NCBI Taxonomy" id="1974539"/>
    <lineage>
        <taxon>Bacteria</taxon>
        <taxon>Candidatus Colwelliibacteriota</taxon>
    </lineage>
</organism>
<dbReference type="GO" id="GO:0009982">
    <property type="term" value="F:pseudouridine synthase activity"/>
    <property type="evidence" value="ECO:0007669"/>
    <property type="project" value="InterPro"/>
</dbReference>
<dbReference type="Pfam" id="PF00849">
    <property type="entry name" value="PseudoU_synth_2"/>
    <property type="match status" value="1"/>
</dbReference>
<dbReference type="Gene3D" id="3.30.2350.10">
    <property type="entry name" value="Pseudouridine synthase"/>
    <property type="match status" value="1"/>
</dbReference>
<dbReference type="GO" id="GO:0003723">
    <property type="term" value="F:RNA binding"/>
    <property type="evidence" value="ECO:0007669"/>
    <property type="project" value="InterPro"/>
</dbReference>
<gene>
    <name evidence="3" type="ORF">COT88_00055</name>
</gene>
<sequence length="156" mass="17463">TGEAFRYLKSLFQKRDIEKRYRAIVVGRPKENSGVIDKDISIKHGSIKRTVHEGRLPKKAKTLYEVAEDLGNYSLVDVYPKTGRTHQIRVHLNAIHNPVVGDGVYGGKPARVSGIERQMLHAYSLKFKSPQGKELEVKAPIPEDFEKALEALKSGG</sequence>
<evidence type="ECO:0000313" key="4">
    <source>
        <dbReference type="Proteomes" id="UP000230776"/>
    </source>
</evidence>
<feature type="domain" description="Pseudouridine synthase RsuA/RluA-like" evidence="2">
    <location>
        <begin position="2"/>
        <end position="94"/>
    </location>
</feature>
<comment type="similarity">
    <text evidence="1">Belongs to the pseudouridine synthase RluA family.</text>
</comment>
<feature type="non-terminal residue" evidence="3">
    <location>
        <position position="1"/>
    </location>
</feature>
<name>A0A2H0VHZ2_9BACT</name>
<evidence type="ECO:0000256" key="1">
    <source>
        <dbReference type="ARBA" id="ARBA00010876"/>
    </source>
</evidence>
<dbReference type="InterPro" id="IPR006145">
    <property type="entry name" value="PsdUridine_synth_RsuA/RluA"/>
</dbReference>
<dbReference type="GO" id="GO:0140098">
    <property type="term" value="F:catalytic activity, acting on RNA"/>
    <property type="evidence" value="ECO:0007669"/>
    <property type="project" value="UniProtKB-ARBA"/>
</dbReference>
<accession>A0A2H0VHZ2</accession>
<protein>
    <submittedName>
        <fullName evidence="3">RluA family pseudouridine synthase</fullName>
    </submittedName>
</protein>
<evidence type="ECO:0000259" key="2">
    <source>
        <dbReference type="Pfam" id="PF00849"/>
    </source>
</evidence>
<reference evidence="4" key="1">
    <citation type="submission" date="2017-09" db="EMBL/GenBank/DDBJ databases">
        <title>Depth-based differentiation of microbial function through sediment-hosted aquifers and enrichment of novel symbionts in the deep terrestrial subsurface.</title>
        <authorList>
            <person name="Probst A.J."/>
            <person name="Ladd B."/>
            <person name="Jarett J.K."/>
            <person name="Geller-Mcgrath D.E."/>
            <person name="Sieber C.M.K."/>
            <person name="Emerson J.B."/>
            <person name="Anantharaman K."/>
            <person name="Thomas B.C."/>
            <person name="Malmstrom R."/>
            <person name="Stieglmeier M."/>
            <person name="Klingl A."/>
            <person name="Woyke T."/>
            <person name="Ryan C.M."/>
            <person name="Banfield J.F."/>
        </authorList>
    </citation>
    <scope>NUCLEOTIDE SEQUENCE [LARGE SCALE GENOMIC DNA]</scope>
</reference>
<dbReference type="PANTHER" id="PTHR21600">
    <property type="entry name" value="MITOCHONDRIAL RNA PSEUDOURIDINE SYNTHASE"/>
    <property type="match status" value="1"/>
</dbReference>